<dbReference type="EMBL" id="MU251811">
    <property type="protein sequence ID" value="KAG9229128.1"/>
    <property type="molecule type" value="Genomic_DNA"/>
</dbReference>
<name>A0A9P7Y9X8_9HELO</name>
<keyword evidence="2" id="KW-1185">Reference proteome</keyword>
<dbReference type="OrthoDB" id="3518559at2759"/>
<gene>
    <name evidence="1" type="ORF">BJ875DRAFT_475701</name>
</gene>
<sequence length="292" mass="32484">MDSSKEAWTNHSTTSESRQLETLPSILIKFLLTAKKGSDNGKARSHSHNSLLSAFFAANLLQSIITPSTPPLKRNIDLRDMAQRLHLWPNDVLAQLQKDALQALALLDHFIREALKGELKYVENLTLIKTENRNINRQVGGIGEREIQLDDSLKELGVLRYQACLALEQLGNVVRTQVEVGDLEGPYGLEMKDLLDCLPELRDREAKKGEDDLAMVKEGLGELRINAVEVVEEHKRLVTAACDELLQLLNEDRTTDASQGAVDMLRKMHNSFLGMQSVVSKALGEDHSGGVD</sequence>
<evidence type="ECO:0000313" key="2">
    <source>
        <dbReference type="Proteomes" id="UP000824998"/>
    </source>
</evidence>
<organism evidence="1 2">
    <name type="scientific">Amylocarpus encephaloides</name>
    <dbReference type="NCBI Taxonomy" id="45428"/>
    <lineage>
        <taxon>Eukaryota</taxon>
        <taxon>Fungi</taxon>
        <taxon>Dikarya</taxon>
        <taxon>Ascomycota</taxon>
        <taxon>Pezizomycotina</taxon>
        <taxon>Leotiomycetes</taxon>
        <taxon>Helotiales</taxon>
        <taxon>Helotiales incertae sedis</taxon>
        <taxon>Amylocarpus</taxon>
    </lineage>
</organism>
<evidence type="ECO:0000313" key="1">
    <source>
        <dbReference type="EMBL" id="KAG9229128.1"/>
    </source>
</evidence>
<protein>
    <submittedName>
        <fullName evidence="1">Uncharacterized protein</fullName>
    </submittedName>
</protein>
<comment type="caution">
    <text evidence="1">The sequence shown here is derived from an EMBL/GenBank/DDBJ whole genome shotgun (WGS) entry which is preliminary data.</text>
</comment>
<dbReference type="AlphaFoldDB" id="A0A9P7Y9X8"/>
<reference evidence="1" key="1">
    <citation type="journal article" date="2021" name="IMA Fungus">
        <title>Genomic characterization of three marine fungi, including Emericellopsis atlantica sp. nov. with signatures of a generalist lifestyle and marine biomass degradation.</title>
        <authorList>
            <person name="Hagestad O.C."/>
            <person name="Hou L."/>
            <person name="Andersen J.H."/>
            <person name="Hansen E.H."/>
            <person name="Altermark B."/>
            <person name="Li C."/>
            <person name="Kuhnert E."/>
            <person name="Cox R.J."/>
            <person name="Crous P.W."/>
            <person name="Spatafora J.W."/>
            <person name="Lail K."/>
            <person name="Amirebrahimi M."/>
            <person name="Lipzen A."/>
            <person name="Pangilinan J."/>
            <person name="Andreopoulos W."/>
            <person name="Hayes R.D."/>
            <person name="Ng V."/>
            <person name="Grigoriev I.V."/>
            <person name="Jackson S.A."/>
            <person name="Sutton T.D.S."/>
            <person name="Dobson A.D.W."/>
            <person name="Rama T."/>
        </authorList>
    </citation>
    <scope>NUCLEOTIDE SEQUENCE</scope>
    <source>
        <strain evidence="1">TRa018bII</strain>
    </source>
</reference>
<proteinExistence type="predicted"/>
<accession>A0A9P7Y9X8</accession>
<dbReference type="Proteomes" id="UP000824998">
    <property type="component" value="Unassembled WGS sequence"/>
</dbReference>